<evidence type="ECO:0000256" key="4">
    <source>
        <dbReference type="ARBA" id="ARBA00022692"/>
    </source>
</evidence>
<feature type="transmembrane region" description="Helical" evidence="10">
    <location>
        <begin position="68"/>
        <end position="91"/>
    </location>
</feature>
<keyword evidence="4 10" id="KW-0812">Transmembrane</keyword>
<dbReference type="Proteomes" id="UP000030752">
    <property type="component" value="Unassembled WGS sequence"/>
</dbReference>
<dbReference type="PANTHER" id="PTHR12952:SF0">
    <property type="entry name" value="PROTEIN SYS1 HOMOLOG"/>
    <property type="match status" value="1"/>
</dbReference>
<keyword evidence="12" id="KW-1185">Reference proteome</keyword>
<feature type="transmembrane region" description="Helical" evidence="10">
    <location>
        <begin position="126"/>
        <end position="147"/>
    </location>
</feature>
<evidence type="ECO:0000256" key="6">
    <source>
        <dbReference type="ARBA" id="ARBA00022989"/>
    </source>
</evidence>
<comment type="similarity">
    <text evidence="2">Belongs to the SYS1 family.</text>
</comment>
<evidence type="ECO:0000256" key="3">
    <source>
        <dbReference type="ARBA" id="ARBA00022448"/>
    </source>
</evidence>
<sequence length="198" mass="21841">MPPRRRRPPRPGALSDLPPLRILRAILLLQASYYSTSLILILFTTLVLGQGFTPSLILDWRAVRGDNTLGWVVGICWLLTGFITVIPMLILTTRLSASLVPDFALTIHFLHLLTTSFYTRRLPTNFLWWCLQASSAGLMVLLGVWVVRYREVKMIQGFGKRKPPASGAAGDGSGGGGGSRGGEYEMVEQRDRGGDENV</sequence>
<evidence type="ECO:0000256" key="8">
    <source>
        <dbReference type="ARBA" id="ARBA00023136"/>
    </source>
</evidence>
<evidence type="ECO:0008006" key="13">
    <source>
        <dbReference type="Google" id="ProtNLM"/>
    </source>
</evidence>
<dbReference type="VEuPathDB" id="FungiDB:HMPREF1541_01575"/>
<proteinExistence type="inferred from homology"/>
<protein>
    <recommendedName>
        <fullName evidence="13">Protein SYS1</fullName>
    </recommendedName>
</protein>
<keyword evidence="7" id="KW-0333">Golgi apparatus</keyword>
<keyword evidence="8 10" id="KW-0472">Membrane</keyword>
<dbReference type="GeneID" id="19968914"/>
<feature type="region of interest" description="Disordered" evidence="9">
    <location>
        <begin position="159"/>
        <end position="198"/>
    </location>
</feature>
<evidence type="ECO:0000256" key="7">
    <source>
        <dbReference type="ARBA" id="ARBA00023034"/>
    </source>
</evidence>
<dbReference type="AlphaFoldDB" id="W2S1G9"/>
<dbReference type="PANTHER" id="PTHR12952">
    <property type="entry name" value="SYS1"/>
    <property type="match status" value="1"/>
</dbReference>
<evidence type="ECO:0000313" key="11">
    <source>
        <dbReference type="EMBL" id="ETN42420.1"/>
    </source>
</evidence>
<evidence type="ECO:0000313" key="12">
    <source>
        <dbReference type="Proteomes" id="UP000030752"/>
    </source>
</evidence>
<reference evidence="11 12" key="1">
    <citation type="submission" date="2013-03" db="EMBL/GenBank/DDBJ databases">
        <title>The Genome Sequence of Phialophora europaea CBS 101466.</title>
        <authorList>
            <consortium name="The Broad Institute Genomics Platform"/>
            <person name="Cuomo C."/>
            <person name="de Hoog S."/>
            <person name="Gorbushina A."/>
            <person name="Walker B."/>
            <person name="Young S.K."/>
            <person name="Zeng Q."/>
            <person name="Gargeya S."/>
            <person name="Fitzgerald M."/>
            <person name="Haas B."/>
            <person name="Abouelleil A."/>
            <person name="Allen A.W."/>
            <person name="Alvarado L."/>
            <person name="Arachchi H.M."/>
            <person name="Berlin A.M."/>
            <person name="Chapman S.B."/>
            <person name="Gainer-Dewar J."/>
            <person name="Goldberg J."/>
            <person name="Griggs A."/>
            <person name="Gujja S."/>
            <person name="Hansen M."/>
            <person name="Howarth C."/>
            <person name="Imamovic A."/>
            <person name="Ireland A."/>
            <person name="Larimer J."/>
            <person name="McCowan C."/>
            <person name="Murphy C."/>
            <person name="Pearson M."/>
            <person name="Poon T.W."/>
            <person name="Priest M."/>
            <person name="Roberts A."/>
            <person name="Saif S."/>
            <person name="Shea T."/>
            <person name="Sisk P."/>
            <person name="Sykes S."/>
            <person name="Wortman J."/>
            <person name="Nusbaum C."/>
            <person name="Birren B."/>
        </authorList>
    </citation>
    <scope>NUCLEOTIDE SEQUENCE [LARGE SCALE GENOMIC DNA]</scope>
    <source>
        <strain evidence="11 12">CBS 101466</strain>
    </source>
</reference>
<keyword evidence="6 10" id="KW-1133">Transmembrane helix</keyword>
<feature type="transmembrane region" description="Helical" evidence="10">
    <location>
        <begin position="21"/>
        <end position="48"/>
    </location>
</feature>
<dbReference type="GO" id="GO:0005802">
    <property type="term" value="C:trans-Golgi network"/>
    <property type="evidence" value="ECO:0007669"/>
    <property type="project" value="TreeGrafter"/>
</dbReference>
<comment type="subcellular location">
    <subcellularLocation>
        <location evidence="1">Golgi apparatus membrane</location>
        <topology evidence="1">Multi-pass membrane protein</topology>
    </subcellularLocation>
</comment>
<dbReference type="InterPro" id="IPR019185">
    <property type="entry name" value="Integral_membrane_SYS1-rel"/>
</dbReference>
<evidence type="ECO:0000256" key="9">
    <source>
        <dbReference type="SAM" id="MobiDB-lite"/>
    </source>
</evidence>
<keyword evidence="3" id="KW-0813">Transport</keyword>
<dbReference type="HOGENOM" id="CLU_081382_0_0_1"/>
<dbReference type="OrthoDB" id="542931at2759"/>
<dbReference type="GO" id="GO:0034067">
    <property type="term" value="P:protein localization to Golgi apparatus"/>
    <property type="evidence" value="ECO:0007669"/>
    <property type="project" value="TreeGrafter"/>
</dbReference>
<organism evidence="11 12">
    <name type="scientific">Cyphellophora europaea (strain CBS 101466)</name>
    <name type="common">Phialophora europaea</name>
    <dbReference type="NCBI Taxonomy" id="1220924"/>
    <lineage>
        <taxon>Eukaryota</taxon>
        <taxon>Fungi</taxon>
        <taxon>Dikarya</taxon>
        <taxon>Ascomycota</taxon>
        <taxon>Pezizomycotina</taxon>
        <taxon>Eurotiomycetes</taxon>
        <taxon>Chaetothyriomycetidae</taxon>
        <taxon>Chaetothyriales</taxon>
        <taxon>Cyphellophoraceae</taxon>
        <taxon>Cyphellophora</taxon>
    </lineage>
</organism>
<feature type="compositionally biased region" description="Basic and acidic residues" evidence="9">
    <location>
        <begin position="187"/>
        <end position="198"/>
    </location>
</feature>
<dbReference type="GO" id="GO:0043001">
    <property type="term" value="P:Golgi to plasma membrane protein transport"/>
    <property type="evidence" value="ECO:0007669"/>
    <property type="project" value="TreeGrafter"/>
</dbReference>
<dbReference type="FunCoup" id="W2S1G9">
    <property type="interactions" value="236"/>
</dbReference>
<evidence type="ECO:0000256" key="1">
    <source>
        <dbReference type="ARBA" id="ARBA00004653"/>
    </source>
</evidence>
<evidence type="ECO:0000256" key="10">
    <source>
        <dbReference type="SAM" id="Phobius"/>
    </source>
</evidence>
<evidence type="ECO:0000256" key="2">
    <source>
        <dbReference type="ARBA" id="ARBA00008160"/>
    </source>
</evidence>
<dbReference type="InParanoid" id="W2S1G9"/>
<keyword evidence="5" id="KW-0653">Protein transport</keyword>
<dbReference type="GO" id="GO:0005829">
    <property type="term" value="C:cytosol"/>
    <property type="evidence" value="ECO:0007669"/>
    <property type="project" value="GOC"/>
</dbReference>
<gene>
    <name evidence="11" type="ORF">HMPREF1541_01575</name>
</gene>
<feature type="compositionally biased region" description="Gly residues" evidence="9">
    <location>
        <begin position="169"/>
        <end position="181"/>
    </location>
</feature>
<dbReference type="GO" id="GO:0006895">
    <property type="term" value="P:Golgi to endosome transport"/>
    <property type="evidence" value="ECO:0007669"/>
    <property type="project" value="TreeGrafter"/>
</dbReference>
<dbReference type="EMBL" id="KB822718">
    <property type="protein sequence ID" value="ETN42420.1"/>
    <property type="molecule type" value="Genomic_DNA"/>
</dbReference>
<accession>W2S1G9</accession>
<dbReference type="STRING" id="1220924.W2S1G9"/>
<dbReference type="eggNOG" id="KOG4697">
    <property type="taxonomic scope" value="Eukaryota"/>
</dbReference>
<name>W2S1G9_CYPE1</name>
<dbReference type="GO" id="GO:0000139">
    <property type="term" value="C:Golgi membrane"/>
    <property type="evidence" value="ECO:0007669"/>
    <property type="project" value="UniProtKB-SubCell"/>
</dbReference>
<dbReference type="RefSeq" id="XP_008714156.1">
    <property type="nucleotide sequence ID" value="XM_008715934.1"/>
</dbReference>
<evidence type="ECO:0000256" key="5">
    <source>
        <dbReference type="ARBA" id="ARBA00022927"/>
    </source>
</evidence>
<dbReference type="Pfam" id="PF09801">
    <property type="entry name" value="SYS1"/>
    <property type="match status" value="1"/>
</dbReference>
<feature type="transmembrane region" description="Helical" evidence="10">
    <location>
        <begin position="103"/>
        <end position="120"/>
    </location>
</feature>